<protein>
    <submittedName>
        <fullName evidence="2">Cold-shock protein</fullName>
    </submittedName>
</protein>
<dbReference type="SMART" id="SM00357">
    <property type="entry name" value="CSP"/>
    <property type="match status" value="1"/>
</dbReference>
<reference evidence="2 3" key="1">
    <citation type="submission" date="2024-09" db="EMBL/GenBank/DDBJ databases">
        <authorList>
            <person name="Sun Q."/>
            <person name="Mori K."/>
        </authorList>
    </citation>
    <scope>NUCLEOTIDE SEQUENCE [LARGE SCALE GENOMIC DNA]</scope>
    <source>
        <strain evidence="2 3">NCAIM B.02604</strain>
    </source>
</reference>
<dbReference type="CDD" id="cd04458">
    <property type="entry name" value="CSP_CDS"/>
    <property type="match status" value="1"/>
</dbReference>
<evidence type="ECO:0000313" key="3">
    <source>
        <dbReference type="Proteomes" id="UP001589862"/>
    </source>
</evidence>
<evidence type="ECO:0000313" key="2">
    <source>
        <dbReference type="EMBL" id="MFC0581830.1"/>
    </source>
</evidence>
<feature type="domain" description="CSD" evidence="1">
    <location>
        <begin position="1"/>
        <end position="64"/>
    </location>
</feature>
<dbReference type="Pfam" id="PF00313">
    <property type="entry name" value="CSD"/>
    <property type="match status" value="1"/>
</dbReference>
<dbReference type="PROSITE" id="PS51857">
    <property type="entry name" value="CSD_2"/>
    <property type="match status" value="1"/>
</dbReference>
<dbReference type="Proteomes" id="UP001589862">
    <property type="component" value="Unassembled WGS sequence"/>
</dbReference>
<sequence>MPVGRVKWFDPDKGFGFLVSDEGQEVFLPVRALPEGVKDVKAGTRMEFGVLDGRRGLQALGATIIEAAPSVAKAQRRPAREMAVVVEDLIKLLDNTSNGLRRGKYPQGSQAKKIAQVLRRVADDIDA</sequence>
<organism evidence="2 3">
    <name type="scientific">Micrococcoides hystricis</name>
    <dbReference type="NCBI Taxonomy" id="1572761"/>
    <lineage>
        <taxon>Bacteria</taxon>
        <taxon>Bacillati</taxon>
        <taxon>Actinomycetota</taxon>
        <taxon>Actinomycetes</taxon>
        <taxon>Micrococcales</taxon>
        <taxon>Micrococcaceae</taxon>
        <taxon>Micrococcoides</taxon>
    </lineage>
</organism>
<name>A0ABV6P9P1_9MICC</name>
<comment type="caution">
    <text evidence="2">The sequence shown here is derived from an EMBL/GenBank/DDBJ whole genome shotgun (WGS) entry which is preliminary data.</text>
</comment>
<dbReference type="Gene3D" id="2.40.50.140">
    <property type="entry name" value="Nucleic acid-binding proteins"/>
    <property type="match status" value="1"/>
</dbReference>
<dbReference type="InterPro" id="IPR002059">
    <property type="entry name" value="CSP_DNA-bd"/>
</dbReference>
<proteinExistence type="predicted"/>
<dbReference type="InterPro" id="IPR012340">
    <property type="entry name" value="NA-bd_OB-fold"/>
</dbReference>
<dbReference type="PRINTS" id="PR00050">
    <property type="entry name" value="COLDSHOCK"/>
</dbReference>
<dbReference type="SUPFAM" id="SSF50249">
    <property type="entry name" value="Nucleic acid-binding proteins"/>
    <property type="match status" value="1"/>
</dbReference>
<dbReference type="RefSeq" id="WP_377458534.1">
    <property type="nucleotide sequence ID" value="NZ_JBHLUB010000026.1"/>
</dbReference>
<gene>
    <name evidence="2" type="ORF">ACFFFR_05470</name>
</gene>
<dbReference type="InterPro" id="IPR011129">
    <property type="entry name" value="CSD"/>
</dbReference>
<accession>A0ABV6P9P1</accession>
<keyword evidence="3" id="KW-1185">Reference proteome</keyword>
<evidence type="ECO:0000259" key="1">
    <source>
        <dbReference type="PROSITE" id="PS51857"/>
    </source>
</evidence>
<dbReference type="EMBL" id="JBHLUB010000026">
    <property type="protein sequence ID" value="MFC0581830.1"/>
    <property type="molecule type" value="Genomic_DNA"/>
</dbReference>